<gene>
    <name evidence="2" type="ORF">HPP92_007241</name>
</gene>
<organism evidence="2 3">
    <name type="scientific">Vanilla planifolia</name>
    <name type="common">Vanilla</name>
    <dbReference type="NCBI Taxonomy" id="51239"/>
    <lineage>
        <taxon>Eukaryota</taxon>
        <taxon>Viridiplantae</taxon>
        <taxon>Streptophyta</taxon>
        <taxon>Embryophyta</taxon>
        <taxon>Tracheophyta</taxon>
        <taxon>Spermatophyta</taxon>
        <taxon>Magnoliopsida</taxon>
        <taxon>Liliopsida</taxon>
        <taxon>Asparagales</taxon>
        <taxon>Orchidaceae</taxon>
        <taxon>Vanilloideae</taxon>
        <taxon>Vanilleae</taxon>
        <taxon>Vanilla</taxon>
    </lineage>
</organism>
<dbReference type="EMBL" id="JADCNL010000003">
    <property type="protein sequence ID" value="KAG0488430.1"/>
    <property type="molecule type" value="Genomic_DNA"/>
</dbReference>
<comment type="caution">
    <text evidence="2">The sequence shown here is derived from an EMBL/GenBank/DDBJ whole genome shotgun (WGS) entry which is preliminary data.</text>
</comment>
<dbReference type="Proteomes" id="UP000636800">
    <property type="component" value="Chromosome 3"/>
</dbReference>
<feature type="chain" id="PRO_5032803306" evidence="1">
    <location>
        <begin position="23"/>
        <end position="219"/>
    </location>
</feature>
<evidence type="ECO:0000256" key="1">
    <source>
        <dbReference type="SAM" id="SignalP"/>
    </source>
</evidence>
<name>A0A835RHU1_VANPL</name>
<dbReference type="PANTHER" id="PTHR34537:SF2">
    <property type="entry name" value="FERREDOXIN-LIKE PROTEIN"/>
    <property type="match status" value="1"/>
</dbReference>
<dbReference type="PANTHER" id="PTHR34537">
    <property type="entry name" value="OS08G0459300 PROTEIN"/>
    <property type="match status" value="1"/>
</dbReference>
<sequence length="219" mass="23911">MCEPFVLKLCFVCFSFVACTAAAGGNQGNPADEMVKFVNENRTAMNLSKLHNNPGLGCMALQFISQCLGNCSSNNTVLCEPPEVDITEVYAPNCGVELPTVGVVAGHLKGCLWNYQSAEQALCYNLLRDREAASLLHGRDLTEVGAGFRREKKGAFYWGMLFSNATVKSSFALEEGGKGIQQKNGCFSGSECSAGKKLLMLQFLEVLMVFLEFCFVFDY</sequence>
<dbReference type="AlphaFoldDB" id="A0A835RHU1"/>
<evidence type="ECO:0000313" key="3">
    <source>
        <dbReference type="Proteomes" id="UP000636800"/>
    </source>
</evidence>
<feature type="signal peptide" evidence="1">
    <location>
        <begin position="1"/>
        <end position="22"/>
    </location>
</feature>
<protein>
    <submittedName>
        <fullName evidence="2">Uncharacterized protein</fullName>
    </submittedName>
</protein>
<accession>A0A835RHU1</accession>
<evidence type="ECO:0000313" key="2">
    <source>
        <dbReference type="EMBL" id="KAG0488430.1"/>
    </source>
</evidence>
<reference evidence="2 3" key="1">
    <citation type="journal article" date="2020" name="Nat. Food">
        <title>A phased Vanilla planifolia genome enables genetic improvement of flavour and production.</title>
        <authorList>
            <person name="Hasing T."/>
            <person name="Tang H."/>
            <person name="Brym M."/>
            <person name="Khazi F."/>
            <person name="Huang T."/>
            <person name="Chambers A.H."/>
        </authorList>
    </citation>
    <scope>NUCLEOTIDE SEQUENCE [LARGE SCALE GENOMIC DNA]</scope>
    <source>
        <tissue evidence="2">Leaf</tissue>
    </source>
</reference>
<keyword evidence="1" id="KW-0732">Signal</keyword>
<proteinExistence type="predicted"/>
<keyword evidence="3" id="KW-1185">Reference proteome</keyword>